<keyword evidence="1" id="KW-0472">Membrane</keyword>
<dbReference type="KEGG" id="pxu:106113786"/>
<sequence>MSILLELWALLKLVATVFVLPFYGMMAFAFLAYASKDFVEQCFFLTIFIVMVTDVVFDIVLILASYRKSACMFFFYFVYGLLYATTVPMIFFIWFAYATIAHNIDWHKPRVKKYLIITSSILTSILIVHGYALYLIKKEIDKIHMGYEFNFVKQSSASRNSLLPSNREQQV</sequence>
<reference evidence="4" key="2">
    <citation type="submission" date="2025-04" db="UniProtKB">
        <authorList>
            <consortium name="RefSeq"/>
        </authorList>
    </citation>
    <scope>IDENTIFICATION</scope>
</reference>
<evidence type="ECO:0000256" key="1">
    <source>
        <dbReference type="SAM" id="Phobius"/>
    </source>
</evidence>
<accession>A0A194PE29</accession>
<organism evidence="2 3">
    <name type="scientific">Papilio xuthus</name>
    <name type="common">Asian swallowtail butterfly</name>
    <dbReference type="NCBI Taxonomy" id="66420"/>
    <lineage>
        <taxon>Eukaryota</taxon>
        <taxon>Metazoa</taxon>
        <taxon>Ecdysozoa</taxon>
        <taxon>Arthropoda</taxon>
        <taxon>Hexapoda</taxon>
        <taxon>Insecta</taxon>
        <taxon>Pterygota</taxon>
        <taxon>Neoptera</taxon>
        <taxon>Endopterygota</taxon>
        <taxon>Lepidoptera</taxon>
        <taxon>Glossata</taxon>
        <taxon>Ditrysia</taxon>
        <taxon>Papilionoidea</taxon>
        <taxon>Papilionidae</taxon>
        <taxon>Papilioninae</taxon>
        <taxon>Papilio</taxon>
    </lineage>
</organism>
<feature type="transmembrane region" description="Helical" evidence="1">
    <location>
        <begin position="7"/>
        <end position="31"/>
    </location>
</feature>
<keyword evidence="1" id="KW-1133">Transmembrane helix</keyword>
<evidence type="ECO:0000313" key="3">
    <source>
        <dbReference type="Proteomes" id="UP000053268"/>
    </source>
</evidence>
<dbReference type="EMBL" id="KQ459606">
    <property type="protein sequence ID" value="KPI90944.1"/>
    <property type="molecule type" value="Genomic_DNA"/>
</dbReference>
<keyword evidence="1" id="KW-0812">Transmembrane</keyword>
<proteinExistence type="predicted"/>
<feature type="transmembrane region" description="Helical" evidence="1">
    <location>
        <begin position="114"/>
        <end position="136"/>
    </location>
</feature>
<reference evidence="2 3" key="1">
    <citation type="journal article" date="2015" name="Nat. Commun.">
        <title>Outbred genome sequencing and CRISPR/Cas9 gene editing in butterflies.</title>
        <authorList>
            <person name="Li X."/>
            <person name="Fan D."/>
            <person name="Zhang W."/>
            <person name="Liu G."/>
            <person name="Zhang L."/>
            <person name="Zhao L."/>
            <person name="Fang X."/>
            <person name="Chen L."/>
            <person name="Dong Y."/>
            <person name="Chen Y."/>
            <person name="Ding Y."/>
            <person name="Zhao R."/>
            <person name="Feng M."/>
            <person name="Zhu Y."/>
            <person name="Feng Y."/>
            <person name="Jiang X."/>
            <person name="Zhu D."/>
            <person name="Xiang H."/>
            <person name="Feng X."/>
            <person name="Li S."/>
            <person name="Wang J."/>
            <person name="Zhang G."/>
            <person name="Kronforst M.R."/>
            <person name="Wang W."/>
        </authorList>
    </citation>
    <scope>NUCLEOTIDE SEQUENCE [LARGE SCALE GENOMIC DNA]</scope>
    <source>
        <strain evidence="2">Ya'a_city_454_Px</strain>
        <tissue evidence="2">Whole body</tissue>
    </source>
</reference>
<name>A0A194PE29_PAPXU</name>
<dbReference type="OrthoDB" id="6924520at2759"/>
<dbReference type="RefSeq" id="XP_013162205.1">
    <property type="nucleotide sequence ID" value="XM_013306751.1"/>
</dbReference>
<feature type="transmembrane region" description="Helical" evidence="1">
    <location>
        <begin position="43"/>
        <end position="66"/>
    </location>
</feature>
<keyword evidence="3" id="KW-1185">Reference proteome</keyword>
<dbReference type="Proteomes" id="UP000694872">
    <property type="component" value="Unplaced"/>
</dbReference>
<feature type="transmembrane region" description="Helical" evidence="1">
    <location>
        <begin position="73"/>
        <end position="94"/>
    </location>
</feature>
<gene>
    <name evidence="4" type="primary">LOC106113786</name>
    <name evidence="2" type="ORF">RR46_14448</name>
</gene>
<dbReference type="AlphaFoldDB" id="A0A194PE29"/>
<evidence type="ECO:0000313" key="4">
    <source>
        <dbReference type="RefSeq" id="XP_013162205.1"/>
    </source>
</evidence>
<protein>
    <submittedName>
        <fullName evidence="4">Uncharacterized protein LOC106113786</fullName>
    </submittedName>
</protein>
<evidence type="ECO:0000313" key="2">
    <source>
        <dbReference type="EMBL" id="KPI90944.1"/>
    </source>
</evidence>
<dbReference type="GeneID" id="106113786"/>
<dbReference type="Proteomes" id="UP000053268">
    <property type="component" value="Unassembled WGS sequence"/>
</dbReference>